<evidence type="ECO:0000256" key="19">
    <source>
        <dbReference type="SAM" id="SignalP"/>
    </source>
</evidence>
<comment type="catalytic activity">
    <reaction evidence="1">
        <text>Endonucleolytic cleavage to nucleoside 3'-phosphates and 3'-phosphooligonucleotide end-products.</text>
        <dbReference type="EC" id="3.1.22.1"/>
    </reaction>
</comment>
<dbReference type="Proteomes" id="UP000472276">
    <property type="component" value="Unassembled WGS sequence"/>
</dbReference>
<comment type="similarity">
    <text evidence="3">Belongs to the DNase II family.</text>
</comment>
<dbReference type="EC" id="3.1.22.1" evidence="4"/>
<evidence type="ECO:0000256" key="9">
    <source>
        <dbReference type="ARBA" id="ARBA00022759"/>
    </source>
</evidence>
<keyword evidence="6" id="KW-0053">Apoptosis</keyword>
<feature type="chain" id="PRO_5044234383" description="Deoxyribonuclease-2-alpha" evidence="19">
    <location>
        <begin position="26"/>
        <end position="362"/>
    </location>
</feature>
<keyword evidence="21" id="KW-1185">Reference proteome</keyword>
<reference evidence="20" key="1">
    <citation type="submission" date="2025-08" db="UniProtKB">
        <authorList>
            <consortium name="Ensembl"/>
        </authorList>
    </citation>
    <scope>IDENTIFICATION</scope>
</reference>
<keyword evidence="13" id="KW-0458">Lysosome</keyword>
<evidence type="ECO:0000256" key="7">
    <source>
        <dbReference type="ARBA" id="ARBA00022722"/>
    </source>
</evidence>
<evidence type="ECO:0000256" key="16">
    <source>
        <dbReference type="ARBA" id="ARBA00041918"/>
    </source>
</evidence>
<dbReference type="GO" id="GO:0004531">
    <property type="term" value="F:deoxyribonuclease II activity"/>
    <property type="evidence" value="ECO:0007669"/>
    <property type="project" value="UniProtKB-EC"/>
</dbReference>
<evidence type="ECO:0000256" key="12">
    <source>
        <dbReference type="ARBA" id="ARBA00023180"/>
    </source>
</evidence>
<proteinExistence type="inferred from homology"/>
<name>A0A668W424_OREAU</name>
<evidence type="ECO:0000313" key="21">
    <source>
        <dbReference type="Proteomes" id="UP000472276"/>
    </source>
</evidence>
<evidence type="ECO:0000256" key="10">
    <source>
        <dbReference type="ARBA" id="ARBA00022801"/>
    </source>
</evidence>
<keyword evidence="11" id="KW-1015">Disulfide bond</keyword>
<dbReference type="PROSITE" id="PS51257">
    <property type="entry name" value="PROKAR_LIPOPROTEIN"/>
    <property type="match status" value="1"/>
</dbReference>
<dbReference type="PANTHER" id="PTHR10858">
    <property type="entry name" value="DEOXYRIBONUCLEASE II"/>
    <property type="match status" value="1"/>
</dbReference>
<dbReference type="OMA" id="MLYSDQP"/>
<keyword evidence="7" id="KW-0540">Nuclease</keyword>
<evidence type="ECO:0000256" key="5">
    <source>
        <dbReference type="ARBA" id="ARBA00022473"/>
    </source>
</evidence>
<dbReference type="Ensembl" id="ENSOABT00000058843.2">
    <property type="protein sequence ID" value="ENSOABP00000057397.2"/>
    <property type="gene ID" value="ENSOABG00000025240.2"/>
</dbReference>
<evidence type="ECO:0000256" key="3">
    <source>
        <dbReference type="ARBA" id="ARBA00007527"/>
    </source>
</evidence>
<evidence type="ECO:0000256" key="1">
    <source>
        <dbReference type="ARBA" id="ARBA00000447"/>
    </source>
</evidence>
<evidence type="ECO:0000256" key="11">
    <source>
        <dbReference type="ARBA" id="ARBA00023157"/>
    </source>
</evidence>
<evidence type="ECO:0000256" key="18">
    <source>
        <dbReference type="ARBA" id="ARBA00045381"/>
    </source>
</evidence>
<keyword evidence="8 19" id="KW-0732">Signal</keyword>
<evidence type="ECO:0000313" key="20">
    <source>
        <dbReference type="Ensembl" id="ENSOABP00000057397.2"/>
    </source>
</evidence>
<evidence type="ECO:0000256" key="13">
    <source>
        <dbReference type="ARBA" id="ARBA00023228"/>
    </source>
</evidence>
<dbReference type="GO" id="GO:0006309">
    <property type="term" value="P:apoptotic DNA fragmentation"/>
    <property type="evidence" value="ECO:0007669"/>
    <property type="project" value="TreeGrafter"/>
</dbReference>
<dbReference type="RefSeq" id="XP_031612082.1">
    <property type="nucleotide sequence ID" value="XM_031756222.2"/>
</dbReference>
<keyword evidence="9" id="KW-0255">Endonuclease</keyword>
<evidence type="ECO:0000256" key="14">
    <source>
        <dbReference type="ARBA" id="ARBA00039868"/>
    </source>
</evidence>
<evidence type="ECO:0000256" key="17">
    <source>
        <dbReference type="ARBA" id="ARBA00043033"/>
    </source>
</evidence>
<feature type="signal peptide" evidence="19">
    <location>
        <begin position="1"/>
        <end position="25"/>
    </location>
</feature>
<organism evidence="20 21">
    <name type="scientific">Oreochromis aureus</name>
    <name type="common">Israeli tilapia</name>
    <name type="synonym">Chromis aureus</name>
    <dbReference type="NCBI Taxonomy" id="47969"/>
    <lineage>
        <taxon>Eukaryota</taxon>
        <taxon>Metazoa</taxon>
        <taxon>Chordata</taxon>
        <taxon>Craniata</taxon>
        <taxon>Vertebrata</taxon>
        <taxon>Euteleostomi</taxon>
        <taxon>Actinopterygii</taxon>
        <taxon>Neopterygii</taxon>
        <taxon>Teleostei</taxon>
        <taxon>Neoteleostei</taxon>
        <taxon>Acanthomorphata</taxon>
        <taxon>Ovalentaria</taxon>
        <taxon>Cichlomorphae</taxon>
        <taxon>Cichliformes</taxon>
        <taxon>Cichlidae</taxon>
        <taxon>African cichlids</taxon>
        <taxon>Pseudocrenilabrinae</taxon>
        <taxon>Oreochromini</taxon>
        <taxon>Oreochromis</taxon>
    </lineage>
</organism>
<dbReference type="AlphaFoldDB" id="A0A668W424"/>
<sequence>METNRYTSVMGFLLSVGILFQGCDSAVKCRNDRGDEVDWYILYKRPNEDKLGLSYFYMDESTNGWILSQESINSASGTLANTLKPLFDFYDRKVEGFGYMLYSDQPPKPYVAPPSFGHSKGVVLLDKESGVWLSHSTPKFPVYRSKAFWPDNGNANAQAFMCVTYPFKQFKEIGVQLKYIHAYSYDSEIPTTFHNELRCVAQRDCYPKKEPWFSQATLTSSSGRNFISFAKYKRFGDDLYSGLVTKNIKGNLYVKSWGKMHHNRSLPSNCSKSIPNHVYNVKEVKLPNREAFSDTVDHSKWCVTADGDWICIADMNREESQMKRGGGAICTNNRVVGMAFYKLIYNFEPCKDPRSTDGKQEL</sequence>
<evidence type="ECO:0000256" key="8">
    <source>
        <dbReference type="ARBA" id="ARBA00022729"/>
    </source>
</evidence>
<dbReference type="InterPro" id="IPR004947">
    <property type="entry name" value="DNase_II"/>
</dbReference>
<reference evidence="20" key="2">
    <citation type="submission" date="2025-09" db="UniProtKB">
        <authorList>
            <consortium name="Ensembl"/>
        </authorList>
    </citation>
    <scope>IDENTIFICATION</scope>
</reference>
<dbReference type="KEGG" id="oau:116333078"/>
<comment type="subcellular location">
    <subcellularLocation>
        <location evidence="2">Lysosome</location>
    </subcellularLocation>
</comment>
<dbReference type="Pfam" id="PF03265">
    <property type="entry name" value="DNase_II"/>
    <property type="match status" value="1"/>
</dbReference>
<evidence type="ECO:0000256" key="6">
    <source>
        <dbReference type="ARBA" id="ARBA00022703"/>
    </source>
</evidence>
<evidence type="ECO:0000256" key="15">
    <source>
        <dbReference type="ARBA" id="ARBA00041393"/>
    </source>
</evidence>
<keyword evidence="10" id="KW-0378">Hydrolase</keyword>
<keyword evidence="5" id="KW-0217">Developmental protein</keyword>
<dbReference type="GeneID" id="116333078"/>
<keyword evidence="12" id="KW-0325">Glycoprotein</keyword>
<protein>
    <recommendedName>
        <fullName evidence="14">Deoxyribonuclease-2-alpha</fullName>
        <ecNumber evidence="4">3.1.22.1</ecNumber>
    </recommendedName>
    <alternativeName>
        <fullName evidence="15">Acid DNase</fullName>
    </alternativeName>
    <alternativeName>
        <fullName evidence="17">Deoxyribonuclease II alpha</fullName>
    </alternativeName>
    <alternativeName>
        <fullName evidence="16">Lysosomal DNase II</fullName>
    </alternativeName>
</protein>
<dbReference type="GO" id="GO:0005764">
    <property type="term" value="C:lysosome"/>
    <property type="evidence" value="ECO:0007669"/>
    <property type="project" value="UniProtKB-SubCell"/>
</dbReference>
<dbReference type="CDD" id="cd09121">
    <property type="entry name" value="PLDc_DNaseII_2"/>
    <property type="match status" value="1"/>
</dbReference>
<evidence type="ECO:0000256" key="4">
    <source>
        <dbReference type="ARBA" id="ARBA00012036"/>
    </source>
</evidence>
<accession>A0A668W424</accession>
<evidence type="ECO:0000256" key="2">
    <source>
        <dbReference type="ARBA" id="ARBA00004371"/>
    </source>
</evidence>
<comment type="function">
    <text evidence="18">Hydrolyzes DNA under acidic conditions with a preference for double-stranded DNA. Plays a major role in the clearance of nucleic acids generated through apoptosis, hence preventing autoinflammation. Necessary for proper fetal development and for definitive erythropoiesis in fetal liver and bone marrow, where it degrades nuclear DNA expelled from erythroid precursor cells.</text>
</comment>
<dbReference type="PANTHER" id="PTHR10858:SF9">
    <property type="entry name" value="DEOXYRIBONUCLEASE-2-ALPHA"/>
    <property type="match status" value="1"/>
</dbReference>
<gene>
    <name evidence="20" type="primary">LOC116333078</name>
</gene>